<accession>A0A7D5TSW5</accession>
<evidence type="ECO:0000313" key="3">
    <source>
        <dbReference type="Proteomes" id="UP000509346"/>
    </source>
</evidence>
<reference evidence="2 3" key="1">
    <citation type="submission" date="2020-07" db="EMBL/GenBank/DDBJ databases">
        <title>Halosimplex litoreum sp. nov. and Halosimplex rubrum sp. nov., isolated from different salt environments.</title>
        <authorList>
            <person name="Cui H."/>
        </authorList>
    </citation>
    <scope>NUCLEOTIDE SEQUENCE [LARGE SCALE GENOMIC DNA]</scope>
    <source>
        <strain evidence="2 3">R2</strain>
    </source>
</reference>
<proteinExistence type="predicted"/>
<dbReference type="EMBL" id="CP058909">
    <property type="protein sequence ID" value="QLH82252.1"/>
    <property type="molecule type" value="Genomic_DNA"/>
</dbReference>
<evidence type="ECO:0000256" key="1">
    <source>
        <dbReference type="SAM" id="MobiDB-lite"/>
    </source>
</evidence>
<protein>
    <submittedName>
        <fullName evidence="2">Uncharacterized protein</fullName>
    </submittedName>
</protein>
<dbReference type="OrthoDB" id="381018at2157"/>
<feature type="compositionally biased region" description="Low complexity" evidence="1">
    <location>
        <begin position="159"/>
        <end position="179"/>
    </location>
</feature>
<dbReference type="RefSeq" id="WP_179922720.1">
    <property type="nucleotide sequence ID" value="NZ_CP058909.1"/>
</dbReference>
<evidence type="ECO:0000313" key="2">
    <source>
        <dbReference type="EMBL" id="QLH82252.1"/>
    </source>
</evidence>
<dbReference type="Proteomes" id="UP000509346">
    <property type="component" value="Chromosome"/>
</dbReference>
<sequence length="179" mass="20243">MSSDQPLHEHDETHLWKRTFAELVARNIDPDDEILLIIANSDAEATRLETSIKQNLHTALREYLTYTGDQEELPYDPNSIDVTVHLNPKRNPYKYHQPLYQATEVTRKGGTIIYRAPQRLAHSKKVELDTIYSLDWEDNSDPSLAALMTVTEQTPQDGTAATSEPSDTSTTDTTISAFL</sequence>
<organism evidence="2 3">
    <name type="scientific">Halosimplex pelagicum</name>
    <dbReference type="NCBI Taxonomy" id="869886"/>
    <lineage>
        <taxon>Archaea</taxon>
        <taxon>Methanobacteriati</taxon>
        <taxon>Methanobacteriota</taxon>
        <taxon>Stenosarchaea group</taxon>
        <taxon>Halobacteria</taxon>
        <taxon>Halobacteriales</taxon>
        <taxon>Haloarculaceae</taxon>
        <taxon>Halosimplex</taxon>
    </lineage>
</organism>
<dbReference type="KEGG" id="hpel:HZS54_11805"/>
<dbReference type="GeneID" id="56083284"/>
<feature type="region of interest" description="Disordered" evidence="1">
    <location>
        <begin position="154"/>
        <end position="179"/>
    </location>
</feature>
<name>A0A7D5TSW5_9EURY</name>
<gene>
    <name evidence="2" type="ORF">HZS54_11805</name>
</gene>
<dbReference type="AlphaFoldDB" id="A0A7D5TSW5"/>
<keyword evidence="3" id="KW-1185">Reference proteome</keyword>